<reference evidence="2 3" key="1">
    <citation type="submission" date="2019-06" db="EMBL/GenBank/DDBJ databases">
        <title>Draft genome sequence of Methanolobus vulcani B1d.</title>
        <authorList>
            <person name="Creighbaum A.J."/>
            <person name="Ticak T."/>
            <person name="Hariraju D."/>
            <person name="Arivett B.A."/>
            <person name="Ferguson D.J.Jr."/>
        </authorList>
    </citation>
    <scope>NUCLEOTIDE SEQUENCE [LARGE SCALE GENOMIC DNA]</scope>
    <source>
        <strain evidence="2 3">B1d</strain>
    </source>
</reference>
<dbReference type="InterPro" id="IPR013926">
    <property type="entry name" value="CGI121/TPRKB"/>
</dbReference>
<dbReference type="Proteomes" id="UP000319335">
    <property type="component" value="Unassembled WGS sequence"/>
</dbReference>
<keyword evidence="3" id="KW-1185">Reference proteome</keyword>
<evidence type="ECO:0000256" key="1">
    <source>
        <dbReference type="ARBA" id="ARBA00005546"/>
    </source>
</evidence>
<dbReference type="RefSeq" id="WP_154809891.1">
    <property type="nucleotide sequence ID" value="NZ_VIAQ01000015.1"/>
</dbReference>
<dbReference type="NCBIfam" id="NF011465">
    <property type="entry name" value="PRK14886.1-1"/>
    <property type="match status" value="1"/>
</dbReference>
<evidence type="ECO:0008006" key="4">
    <source>
        <dbReference type="Google" id="ProtNLM"/>
    </source>
</evidence>
<gene>
    <name evidence="2" type="ORF">FKV42_08920</name>
</gene>
<protein>
    <recommendedName>
        <fullName evidence="4">KEOPS complex subunit Cgi121</fullName>
    </recommendedName>
</protein>
<dbReference type="SUPFAM" id="SSF143870">
    <property type="entry name" value="PF0523-like"/>
    <property type="match status" value="1"/>
</dbReference>
<proteinExistence type="inferred from homology"/>
<evidence type="ECO:0000313" key="3">
    <source>
        <dbReference type="Proteomes" id="UP000319335"/>
    </source>
</evidence>
<dbReference type="AlphaFoldDB" id="A0A7Z8KN33"/>
<organism evidence="2 3">
    <name type="scientific">Methanolobus vulcani</name>
    <dbReference type="NCBI Taxonomy" id="38026"/>
    <lineage>
        <taxon>Archaea</taxon>
        <taxon>Methanobacteriati</taxon>
        <taxon>Methanobacteriota</taxon>
        <taxon>Stenosarchaea group</taxon>
        <taxon>Methanomicrobia</taxon>
        <taxon>Methanosarcinales</taxon>
        <taxon>Methanosarcinaceae</taxon>
        <taxon>Methanolobus</taxon>
    </lineage>
</organism>
<comment type="similarity">
    <text evidence="1">Belongs to the CGI121/TPRKB family.</text>
</comment>
<comment type="caution">
    <text evidence="2">The sequence shown here is derived from an EMBL/GenBank/DDBJ whole genome shotgun (WGS) entry which is preliminary data.</text>
</comment>
<dbReference type="Gene3D" id="3.30.2380.10">
    <property type="entry name" value="CGI121/TPRKB"/>
    <property type="match status" value="1"/>
</dbReference>
<dbReference type="InterPro" id="IPR016799">
    <property type="entry name" value="UCP022062"/>
</dbReference>
<name>A0A7Z8KN33_9EURY</name>
<evidence type="ECO:0000313" key="2">
    <source>
        <dbReference type="EMBL" id="TQD25163.1"/>
    </source>
</evidence>
<dbReference type="EMBL" id="VIAQ01000015">
    <property type="protein sequence ID" value="TQD25163.1"/>
    <property type="molecule type" value="Genomic_DNA"/>
</dbReference>
<accession>A0A7Z8KN33</accession>
<dbReference type="Pfam" id="PF08617">
    <property type="entry name" value="CGI-121"/>
    <property type="match status" value="1"/>
</dbReference>
<sequence>MEFKTIGGSVSIRSVPAFLKELASISSSHGTVVQAMDADKVAGDEHISFAVEKALRAVDNGSNVARDIGVEIMRYASGKRQIEEAFSMGVREGDMNVVFVVLGEPEKIEESLQDIRLIVDEKPVVDYSENKNETLANQFSITEQEIRATGTNNIQQLVLERVALVDILK</sequence>
<dbReference type="InterPro" id="IPR036504">
    <property type="entry name" value="CGI121/TPRKB_sf"/>
</dbReference>
<dbReference type="OrthoDB" id="69587at2157"/>
<dbReference type="PIRSF" id="PIRSF022062">
    <property type="entry name" value="UCP022062"/>
    <property type="match status" value="1"/>
</dbReference>